<keyword evidence="6" id="KW-1185">Reference proteome</keyword>
<evidence type="ECO:0000313" key="5">
    <source>
        <dbReference type="EMBL" id="MDP9609983.1"/>
    </source>
</evidence>
<sequence>MPIIRLGDYLTVPTSGMLDATPYNQMEKTELADFLSLWEDWHRRALARLPHRIHPTAQIHPTAIIGDDVIIGPRVRVWEFSTVRAGSVLCSDVSIGFNCEVTRSFLGERAILGHRIGINRTLVGAEAHLSANLTVAAISMWSPHMSNPEREIILRTPDGLYRCGTPQFGALIGDRVQTGNNISLGPGLALGRDCRVASGVTLAARTLPDHSVITAPHTSDAQVRRRPARRERTPAPDSDAC</sequence>
<dbReference type="SUPFAM" id="SSF51161">
    <property type="entry name" value="Trimeric LpxA-like enzymes"/>
    <property type="match status" value="1"/>
</dbReference>
<dbReference type="GeneID" id="89482795"/>
<dbReference type="InterPro" id="IPR050065">
    <property type="entry name" value="GlmU-like"/>
</dbReference>
<protein>
    <submittedName>
        <fullName evidence="5">UDP-3-O-[3-hydroxymyristoyl] glucosamine N-acyltransferase</fullName>
        <ecNumber evidence="5">2.3.1.191</ecNumber>
    </submittedName>
</protein>
<feature type="domain" description="Mannose-1-phosphate guanyltransferase C-terminal" evidence="4">
    <location>
        <begin position="52"/>
        <end position="140"/>
    </location>
</feature>
<dbReference type="InterPro" id="IPR011004">
    <property type="entry name" value="Trimer_LpxA-like_sf"/>
</dbReference>
<dbReference type="InterPro" id="IPR056729">
    <property type="entry name" value="GMPPB_C"/>
</dbReference>
<evidence type="ECO:0000256" key="2">
    <source>
        <dbReference type="ARBA" id="ARBA00023315"/>
    </source>
</evidence>
<dbReference type="Proteomes" id="UP001234880">
    <property type="component" value="Unassembled WGS sequence"/>
</dbReference>
<evidence type="ECO:0000313" key="6">
    <source>
        <dbReference type="Proteomes" id="UP001234880"/>
    </source>
</evidence>
<dbReference type="EMBL" id="JAURUE010000001">
    <property type="protein sequence ID" value="MDP9609983.1"/>
    <property type="molecule type" value="Genomic_DNA"/>
</dbReference>
<evidence type="ECO:0000256" key="1">
    <source>
        <dbReference type="ARBA" id="ARBA00022679"/>
    </source>
</evidence>
<dbReference type="Gene3D" id="2.160.10.10">
    <property type="entry name" value="Hexapeptide repeat proteins"/>
    <property type="match status" value="1"/>
</dbReference>
<dbReference type="RefSeq" id="WP_060945746.1">
    <property type="nucleotide sequence ID" value="NZ_JAURUE010000001.1"/>
</dbReference>
<keyword evidence="1 5" id="KW-0808">Transferase</keyword>
<dbReference type="EC" id="2.3.1.191" evidence="5"/>
<evidence type="ECO:0000259" key="4">
    <source>
        <dbReference type="Pfam" id="PF25087"/>
    </source>
</evidence>
<name>A0ABT9KNJ6_9ACTN</name>
<dbReference type="Pfam" id="PF25087">
    <property type="entry name" value="GMPPB_C"/>
    <property type="match status" value="1"/>
</dbReference>
<feature type="region of interest" description="Disordered" evidence="3">
    <location>
        <begin position="211"/>
        <end position="241"/>
    </location>
</feature>
<accession>A0ABT9KNJ6</accession>
<proteinExistence type="predicted"/>
<dbReference type="PANTHER" id="PTHR43584:SF8">
    <property type="entry name" value="N-ACETYLMURAMATE ALPHA-1-PHOSPHATE URIDYLYLTRANSFERASE"/>
    <property type="match status" value="1"/>
</dbReference>
<comment type="caution">
    <text evidence="5">The sequence shown here is derived from an EMBL/GenBank/DDBJ whole genome shotgun (WGS) entry which is preliminary data.</text>
</comment>
<reference evidence="5 6" key="1">
    <citation type="submission" date="2023-07" db="EMBL/GenBank/DDBJ databases">
        <title>Sequencing the genomes of 1000 actinobacteria strains.</title>
        <authorList>
            <person name="Klenk H.-P."/>
        </authorList>
    </citation>
    <scope>NUCLEOTIDE SEQUENCE [LARGE SCALE GENOMIC DNA]</scope>
    <source>
        <strain evidence="5 6">DSM 41600</strain>
    </source>
</reference>
<dbReference type="GO" id="GO:0103118">
    <property type="term" value="F:UDP-3-O-[(3R)-3-hydroxyacyl]-glucosamine N-acyltransferase activity"/>
    <property type="evidence" value="ECO:0007669"/>
    <property type="project" value="UniProtKB-EC"/>
</dbReference>
<gene>
    <name evidence="5" type="ORF">JOF35_002260</name>
</gene>
<dbReference type="PANTHER" id="PTHR43584">
    <property type="entry name" value="NUCLEOTIDYL TRANSFERASE"/>
    <property type="match status" value="1"/>
</dbReference>
<keyword evidence="2 5" id="KW-0012">Acyltransferase</keyword>
<evidence type="ECO:0000256" key="3">
    <source>
        <dbReference type="SAM" id="MobiDB-lite"/>
    </source>
</evidence>
<organism evidence="5 6">
    <name type="scientific">Streptomyces demainii</name>
    <dbReference type="NCBI Taxonomy" id="588122"/>
    <lineage>
        <taxon>Bacteria</taxon>
        <taxon>Bacillati</taxon>
        <taxon>Actinomycetota</taxon>
        <taxon>Actinomycetes</taxon>
        <taxon>Kitasatosporales</taxon>
        <taxon>Streptomycetaceae</taxon>
        <taxon>Streptomyces</taxon>
    </lineage>
</organism>